<feature type="domain" description="Glycoside hydrolase family 5" evidence="4">
    <location>
        <begin position="290"/>
        <end position="561"/>
    </location>
</feature>
<keyword evidence="2 6" id="KW-0378">Hydrolase</keyword>
<dbReference type="GO" id="GO:0004553">
    <property type="term" value="F:hydrolase activity, hydrolyzing O-glycosyl compounds"/>
    <property type="evidence" value="ECO:0007669"/>
    <property type="project" value="InterPro"/>
</dbReference>
<dbReference type="AlphaFoldDB" id="A0A9E7JL30"/>
<keyword evidence="7" id="KW-1185">Reference proteome</keyword>
<name>A0A9E7JL30_9LILI</name>
<evidence type="ECO:0000259" key="4">
    <source>
        <dbReference type="Pfam" id="PF00150"/>
    </source>
</evidence>
<dbReference type="GO" id="GO:0000272">
    <property type="term" value="P:polysaccharide catabolic process"/>
    <property type="evidence" value="ECO:0007669"/>
    <property type="project" value="InterPro"/>
</dbReference>
<dbReference type="InterPro" id="IPR001547">
    <property type="entry name" value="Glyco_hydro_5"/>
</dbReference>
<keyword evidence="3" id="KW-0326">Glycosidase</keyword>
<dbReference type="GO" id="GO:0051015">
    <property type="term" value="F:actin filament binding"/>
    <property type="evidence" value="ECO:0007669"/>
    <property type="project" value="InterPro"/>
</dbReference>
<evidence type="ECO:0000313" key="6">
    <source>
        <dbReference type="EMBL" id="URD85020.1"/>
    </source>
</evidence>
<evidence type="ECO:0000256" key="3">
    <source>
        <dbReference type="ARBA" id="ARBA00023295"/>
    </source>
</evidence>
<reference evidence="6" key="1">
    <citation type="submission" date="2022-05" db="EMBL/GenBank/DDBJ databases">
        <title>The Musa troglodytarum L. genome provides insights into the mechanism of non-climacteric behaviour and enrichment of carotenoids.</title>
        <authorList>
            <person name="Wang J."/>
        </authorList>
    </citation>
    <scope>NUCLEOTIDE SEQUENCE</scope>
    <source>
        <tissue evidence="6">Leaf</tissue>
    </source>
</reference>
<dbReference type="Gene3D" id="3.20.20.80">
    <property type="entry name" value="Glycosidases"/>
    <property type="match status" value="3"/>
</dbReference>
<dbReference type="Pfam" id="PF25490">
    <property type="entry name" value="DUF7910"/>
    <property type="match status" value="1"/>
</dbReference>
<dbReference type="OrthoDB" id="62120at2759"/>
<dbReference type="Pfam" id="PF00150">
    <property type="entry name" value="Cellulase"/>
    <property type="match status" value="2"/>
</dbReference>
<dbReference type="InterPro" id="IPR017853">
    <property type="entry name" value="GH"/>
</dbReference>
<protein>
    <submittedName>
        <fullName evidence="6">Cellulase (Glycosyl hydrolase family 5)</fullName>
    </submittedName>
</protein>
<dbReference type="InterPro" id="IPR008999">
    <property type="entry name" value="Actin-crosslinking"/>
</dbReference>
<dbReference type="PANTHER" id="PTHR10551">
    <property type="entry name" value="FASCIN"/>
    <property type="match status" value="1"/>
</dbReference>
<dbReference type="InterPro" id="IPR010431">
    <property type="entry name" value="Fascin"/>
</dbReference>
<dbReference type="SUPFAM" id="SSF102114">
    <property type="entry name" value="Radical SAM enzymes"/>
    <property type="match status" value="2"/>
</dbReference>
<evidence type="ECO:0000313" key="7">
    <source>
        <dbReference type="Proteomes" id="UP001055439"/>
    </source>
</evidence>
<evidence type="ECO:0000259" key="5">
    <source>
        <dbReference type="Pfam" id="PF25490"/>
    </source>
</evidence>
<dbReference type="Proteomes" id="UP001055439">
    <property type="component" value="Chromosome 2"/>
</dbReference>
<dbReference type="FunFam" id="2.80.10.50:FF:000056">
    <property type="entry name" value="Glucan 1,3-beta-glucosidase A"/>
    <property type="match status" value="1"/>
</dbReference>
<evidence type="ECO:0000256" key="1">
    <source>
        <dbReference type="ARBA" id="ARBA00005641"/>
    </source>
</evidence>
<dbReference type="InterPro" id="IPR057232">
    <property type="entry name" value="DUF7910"/>
</dbReference>
<dbReference type="SUPFAM" id="SSF51445">
    <property type="entry name" value="(Trans)glycosidases"/>
    <property type="match status" value="3"/>
</dbReference>
<organism evidence="6 7">
    <name type="scientific">Musa troglodytarum</name>
    <name type="common">fe'i banana</name>
    <dbReference type="NCBI Taxonomy" id="320322"/>
    <lineage>
        <taxon>Eukaryota</taxon>
        <taxon>Viridiplantae</taxon>
        <taxon>Streptophyta</taxon>
        <taxon>Embryophyta</taxon>
        <taxon>Tracheophyta</taxon>
        <taxon>Spermatophyta</taxon>
        <taxon>Magnoliopsida</taxon>
        <taxon>Liliopsida</taxon>
        <taxon>Zingiberales</taxon>
        <taxon>Musaceae</taxon>
        <taxon>Musa</taxon>
    </lineage>
</organism>
<accession>A0A9E7JL30</accession>
<feature type="domain" description="DUF7910" evidence="5">
    <location>
        <begin position="132"/>
        <end position="272"/>
    </location>
</feature>
<sequence>MTFGQYMRPSKRHMPVSEYVTPEAFEKYRSLGVEMGFRYVASGPMVRSSYKAGEFYIKSMIEADRAMASSTSTMASHRLCKWLPFLSMLSCLPVLALAARSTPSSTFKAVNLGGWLVTEGWIEPSLFDGIPNKDFLDGTQLQFKSVTQQMYLCAESGGGTIIVANRSSASGWETFKLWRITESTFQFRVFNGQFVGLSDQGNGVDVVAVSTSPGESETFQIVVNANDSSRVRIKSTNGWFLQAKSDVLVTADYRESTTWGDDDPSVFLMTKVGMLQGEFQVTNGYGTEAAAVMTEHWNTFITEDDFKFISGTELNAVRIPVGWWIASDPNPPSPFVGGSLGALDNAFTWADKYNLKVIIDLHAAPGSQNGYEHSASRDGSIEWGTTDSTIDQTVAVIEFLAARYAQRQSLLAVELLNEPRASGVPLDTLKNYYRAGYDAVRKHTTGAYVIMSNRLSGSNTELLQFASGLSRSVVDVHYYNLFSDIFNGMTVQQNIDYVNNNRSSELNTVITANGPLVFVGEWVAEWAVSGASKEDYQRFAQAQLDVYGRATFGWAYWTLKNVENHWSLRWMIDNGYISLFCNVKTLHTPPPPDPNEPSNVAEAISSWGLDYIVITSFDHDDLLDQGSDHFTETVQMMKAFKPKILIEALGDHSCVEKVAKSGLNVFAHVIETVESVRTWSAITMLTSNNRLMSLKWQKSMLHLGLLQRHQLCWAVAKPERVICTMEKVRAAGIDVMTFGQYMKPSKRHMPVSEYVTLVAFKKYRSLGVEMAKSDVLVTADYRESTTWGDDDPSVFLMTKVGMLQGEFQVTNGYGTEAAAVMTEHWNTFITEDDFKFISGAKLNAVRIPVGWWIASDPSPPSPFVGGSLLALNNAFTWADKYNLKVIIDLHAAPGSQNGYEHSASRDGSIEWGTTDSTIDQTVAVIEFLAARASKEDYQRFAQAQLDVYGRATFGWAYWTLNHYESHWSLKWMIDNGFISL</sequence>
<evidence type="ECO:0000256" key="2">
    <source>
        <dbReference type="ARBA" id="ARBA00022801"/>
    </source>
</evidence>
<dbReference type="GO" id="GO:0005737">
    <property type="term" value="C:cytoplasm"/>
    <property type="evidence" value="ECO:0007669"/>
    <property type="project" value="TreeGrafter"/>
</dbReference>
<dbReference type="InterPro" id="IPR058240">
    <property type="entry name" value="rSAM_sf"/>
</dbReference>
<proteinExistence type="inferred from homology"/>
<dbReference type="EMBL" id="CP097504">
    <property type="protein sequence ID" value="URD85020.1"/>
    <property type="molecule type" value="Genomic_DNA"/>
</dbReference>
<dbReference type="FunFam" id="3.20.20.80:FF:000067">
    <property type="entry name" value="Glucan 1,3-beta-glucosidase A"/>
    <property type="match status" value="1"/>
</dbReference>
<feature type="domain" description="Glycoside hydrolase family 5" evidence="4">
    <location>
        <begin position="818"/>
        <end position="902"/>
    </location>
</feature>
<gene>
    <name evidence="6" type="ORF">MUK42_29366</name>
</gene>
<comment type="similarity">
    <text evidence="1">Belongs to the glycosyl hydrolase 5 (cellulase A) family.</text>
</comment>
<dbReference type="SUPFAM" id="SSF50405">
    <property type="entry name" value="Actin-crosslinking proteins"/>
    <property type="match status" value="1"/>
</dbReference>
<dbReference type="Gene3D" id="2.80.10.50">
    <property type="match status" value="1"/>
</dbReference>
<dbReference type="GO" id="GO:0007163">
    <property type="term" value="P:establishment or maintenance of cell polarity"/>
    <property type="evidence" value="ECO:0007669"/>
    <property type="project" value="TreeGrafter"/>
</dbReference>
<dbReference type="PANTHER" id="PTHR10551:SF14">
    <property type="entry name" value="CELLULASE CONTAINING PROTEIN, EXPRESSED"/>
    <property type="match status" value="1"/>
</dbReference>
<dbReference type="GO" id="GO:0015629">
    <property type="term" value="C:actin cytoskeleton"/>
    <property type="evidence" value="ECO:0007669"/>
    <property type="project" value="TreeGrafter"/>
</dbReference>
<dbReference type="InterPro" id="IPR018087">
    <property type="entry name" value="Glyco_hydro_5_CS"/>
</dbReference>
<dbReference type="CDD" id="cd00257">
    <property type="entry name" value="beta-trefoil_FSCN-like"/>
    <property type="match status" value="1"/>
</dbReference>
<dbReference type="GO" id="GO:0016477">
    <property type="term" value="P:cell migration"/>
    <property type="evidence" value="ECO:0007669"/>
    <property type="project" value="TreeGrafter"/>
</dbReference>
<dbReference type="PROSITE" id="PS00659">
    <property type="entry name" value="GLYCOSYL_HYDROL_F5"/>
    <property type="match status" value="1"/>
</dbReference>
<dbReference type="GO" id="GO:0051017">
    <property type="term" value="P:actin filament bundle assembly"/>
    <property type="evidence" value="ECO:0007669"/>
    <property type="project" value="TreeGrafter"/>
</dbReference>